<reference evidence="1" key="2">
    <citation type="submission" date="2023-06" db="EMBL/GenBank/DDBJ databases">
        <authorList>
            <person name="Swenson N.G."/>
            <person name="Wegrzyn J.L."/>
            <person name="Mcevoy S.L."/>
        </authorList>
    </citation>
    <scope>NUCLEOTIDE SEQUENCE</scope>
    <source>
        <strain evidence="1">NS2018</strain>
        <tissue evidence="1">Leaf</tissue>
    </source>
</reference>
<organism evidence="1 2">
    <name type="scientific">Acer saccharum</name>
    <name type="common">Sugar maple</name>
    <dbReference type="NCBI Taxonomy" id="4024"/>
    <lineage>
        <taxon>Eukaryota</taxon>
        <taxon>Viridiplantae</taxon>
        <taxon>Streptophyta</taxon>
        <taxon>Embryophyta</taxon>
        <taxon>Tracheophyta</taxon>
        <taxon>Spermatophyta</taxon>
        <taxon>Magnoliopsida</taxon>
        <taxon>eudicotyledons</taxon>
        <taxon>Gunneridae</taxon>
        <taxon>Pentapetalae</taxon>
        <taxon>rosids</taxon>
        <taxon>malvids</taxon>
        <taxon>Sapindales</taxon>
        <taxon>Sapindaceae</taxon>
        <taxon>Hippocastanoideae</taxon>
        <taxon>Acereae</taxon>
        <taxon>Acer</taxon>
    </lineage>
</organism>
<dbReference type="AlphaFoldDB" id="A0AA39W670"/>
<dbReference type="EMBL" id="JAUESC010000002">
    <property type="protein sequence ID" value="KAK0603973.1"/>
    <property type="molecule type" value="Genomic_DNA"/>
</dbReference>
<protein>
    <submittedName>
        <fullName evidence="1">Uncharacterized protein</fullName>
    </submittedName>
</protein>
<reference evidence="1" key="1">
    <citation type="journal article" date="2022" name="Plant J.">
        <title>Strategies of tolerance reflected in two North American maple genomes.</title>
        <authorList>
            <person name="McEvoy S.L."/>
            <person name="Sezen U.U."/>
            <person name="Trouern-Trend A."/>
            <person name="McMahon S.M."/>
            <person name="Schaberg P.G."/>
            <person name="Yang J."/>
            <person name="Wegrzyn J.L."/>
            <person name="Swenson N.G."/>
        </authorList>
    </citation>
    <scope>NUCLEOTIDE SEQUENCE</scope>
    <source>
        <strain evidence="1">NS2018</strain>
    </source>
</reference>
<evidence type="ECO:0000313" key="1">
    <source>
        <dbReference type="EMBL" id="KAK0603973.1"/>
    </source>
</evidence>
<evidence type="ECO:0000313" key="2">
    <source>
        <dbReference type="Proteomes" id="UP001168877"/>
    </source>
</evidence>
<comment type="caution">
    <text evidence="1">The sequence shown here is derived from an EMBL/GenBank/DDBJ whole genome shotgun (WGS) entry which is preliminary data.</text>
</comment>
<proteinExistence type="predicted"/>
<name>A0AA39W670_ACESA</name>
<keyword evidence="2" id="KW-1185">Reference proteome</keyword>
<dbReference type="Proteomes" id="UP001168877">
    <property type="component" value="Unassembled WGS sequence"/>
</dbReference>
<gene>
    <name evidence="1" type="ORF">LWI29_010767</name>
</gene>
<accession>A0AA39W670</accession>
<sequence>MKYFSPLSLYDYTLKCSGNVIFIDVGTKKSGFYVADNHKGDPSKKRVLGVKPLLSSSVKPFKVLWHYDNSIDEVSYVLDDVATKHDVCGFYFGHPDVNKMYRRQGKEVSGFEPRKSSSSPLEREEYRPAAPLVRRYSISAASVSPHSSDVSKQALATKYDLDHVVVSCIDNTCITFSERLAKEDYLELRQEVNDLLEYSNAKLDRVTRYLGVLAEKTCKIKLPLKPKLEYLH</sequence>